<dbReference type="SUPFAM" id="SSF52833">
    <property type="entry name" value="Thioredoxin-like"/>
    <property type="match status" value="1"/>
</dbReference>
<reference evidence="2 3" key="2">
    <citation type="submission" date="2018-03" db="EMBL/GenBank/DDBJ databases">
        <authorList>
            <person name="Keele B.F."/>
        </authorList>
    </citation>
    <scope>NUCLEOTIDE SEQUENCE [LARGE SCALE GENOMIC DNA]</scope>
    <source>
        <strain evidence="2 3">CCALA 016</strain>
    </source>
</reference>
<dbReference type="Proteomes" id="UP000239001">
    <property type="component" value="Unassembled WGS sequence"/>
</dbReference>
<gene>
    <name evidence="2" type="ORF">C7H19_19005</name>
</gene>
<keyword evidence="3" id="KW-1185">Reference proteome</keyword>
<dbReference type="InterPro" id="IPR036249">
    <property type="entry name" value="Thioredoxin-like_sf"/>
</dbReference>
<reference evidence="2 3" key="1">
    <citation type="submission" date="2018-03" db="EMBL/GenBank/DDBJ databases">
        <title>The ancient ancestry and fast evolution of plastids.</title>
        <authorList>
            <person name="Moore K.R."/>
            <person name="Magnabosco C."/>
            <person name="Momper L."/>
            <person name="Gold D.A."/>
            <person name="Bosak T."/>
            <person name="Fournier G.P."/>
        </authorList>
    </citation>
    <scope>NUCLEOTIDE SEQUENCE [LARGE SCALE GENOMIC DNA]</scope>
    <source>
        <strain evidence="2 3">CCALA 016</strain>
    </source>
</reference>
<dbReference type="AlphaFoldDB" id="A0A2T1LTS9"/>
<feature type="chain" id="PRO_5015748682" description="Glutaredoxin domain-containing protein" evidence="1">
    <location>
        <begin position="27"/>
        <end position="136"/>
    </location>
</feature>
<evidence type="ECO:0000313" key="3">
    <source>
        <dbReference type="Proteomes" id="UP000239001"/>
    </source>
</evidence>
<name>A0A2T1LTS9_9CHRO</name>
<proteinExistence type="predicted"/>
<feature type="signal peptide" evidence="1">
    <location>
        <begin position="1"/>
        <end position="26"/>
    </location>
</feature>
<organism evidence="2 3">
    <name type="scientific">Aphanothece hegewaldii CCALA 016</name>
    <dbReference type="NCBI Taxonomy" id="2107694"/>
    <lineage>
        <taxon>Bacteria</taxon>
        <taxon>Bacillati</taxon>
        <taxon>Cyanobacteriota</taxon>
        <taxon>Cyanophyceae</taxon>
        <taxon>Oscillatoriophycideae</taxon>
        <taxon>Chroococcales</taxon>
        <taxon>Aphanothecaceae</taxon>
        <taxon>Aphanothece</taxon>
    </lineage>
</organism>
<evidence type="ECO:0000256" key="1">
    <source>
        <dbReference type="SAM" id="SignalP"/>
    </source>
</evidence>
<evidence type="ECO:0008006" key="4">
    <source>
        <dbReference type="Google" id="ProtNLM"/>
    </source>
</evidence>
<comment type="caution">
    <text evidence="2">The sequence shown here is derived from an EMBL/GenBank/DDBJ whole genome shotgun (WGS) entry which is preliminary data.</text>
</comment>
<evidence type="ECO:0000313" key="2">
    <source>
        <dbReference type="EMBL" id="PSF34516.1"/>
    </source>
</evidence>
<keyword evidence="1" id="KW-0732">Signal</keyword>
<accession>A0A2T1LTS9</accession>
<dbReference type="Gene3D" id="3.40.30.10">
    <property type="entry name" value="Glutaredoxin"/>
    <property type="match status" value="1"/>
</dbReference>
<protein>
    <recommendedName>
        <fullName evidence="4">Glutaredoxin domain-containing protein</fullName>
    </recommendedName>
</protein>
<dbReference type="EMBL" id="PXOH01000026">
    <property type="protein sequence ID" value="PSF34516.1"/>
    <property type="molecule type" value="Genomic_DNA"/>
</dbReference>
<sequence length="136" mass="15312">MGQVMKKSNLIIFFALLILPNSAALADCLNCWINPKTGKLESFGQSIQPQVSRSSTLLVYGTTNCPLTMSLLQELRQQKIPHQFKNIEQSSIAEEYYKLMQQTNLVSDTRIPKVMIQGRVLTRPSVAEITAIQSRK</sequence>